<feature type="compositionally biased region" description="Polar residues" evidence="5">
    <location>
        <begin position="58"/>
        <end position="76"/>
    </location>
</feature>
<feature type="compositionally biased region" description="Pro residues" evidence="5">
    <location>
        <begin position="91"/>
        <end position="102"/>
    </location>
</feature>
<gene>
    <name evidence="7" type="ORF">EJ04DRAFT_508275</name>
</gene>
<evidence type="ECO:0000256" key="3">
    <source>
        <dbReference type="ARBA" id="ARBA00035647"/>
    </source>
</evidence>
<proteinExistence type="inferred from homology"/>
<comment type="subcellular location">
    <subcellularLocation>
        <location evidence="1">Mitochondrion</location>
    </subcellularLocation>
</comment>
<keyword evidence="8" id="KW-1185">Reference proteome</keyword>
<feature type="region of interest" description="Disordered" evidence="5">
    <location>
        <begin position="214"/>
        <end position="245"/>
    </location>
</feature>
<dbReference type="PANTHER" id="PTHR32035">
    <property type="entry name" value="AURORA KINASE A-INTERACTING PROTEIN"/>
    <property type="match status" value="1"/>
</dbReference>
<evidence type="ECO:0000313" key="7">
    <source>
        <dbReference type="EMBL" id="KAF2740294.1"/>
    </source>
</evidence>
<evidence type="ECO:0000256" key="1">
    <source>
        <dbReference type="ARBA" id="ARBA00004173"/>
    </source>
</evidence>
<name>A0A9P4V6Y0_9PLEO</name>
<dbReference type="OrthoDB" id="5364404at2759"/>
<feature type="domain" description="Ribosomal protein mS38 C-terminal" evidence="6">
    <location>
        <begin position="318"/>
        <end position="351"/>
    </location>
</feature>
<dbReference type="Proteomes" id="UP000799444">
    <property type="component" value="Unassembled WGS sequence"/>
</dbReference>
<comment type="caution">
    <text evidence="7">The sequence shown here is derived from an EMBL/GenBank/DDBJ whole genome shotgun (WGS) entry which is preliminary data.</text>
</comment>
<dbReference type="AlphaFoldDB" id="A0A9P4V6Y0"/>
<feature type="region of interest" description="Disordered" evidence="5">
    <location>
        <begin position="34"/>
        <end position="106"/>
    </location>
</feature>
<dbReference type="SMART" id="SM01155">
    <property type="entry name" value="DUF1713"/>
    <property type="match status" value="1"/>
</dbReference>
<dbReference type="EMBL" id="ML996101">
    <property type="protein sequence ID" value="KAF2740294.1"/>
    <property type="molecule type" value="Genomic_DNA"/>
</dbReference>
<evidence type="ECO:0000259" key="6">
    <source>
        <dbReference type="SMART" id="SM01155"/>
    </source>
</evidence>
<feature type="compositionally biased region" description="Basic residues" evidence="5">
    <location>
        <begin position="80"/>
        <end position="89"/>
    </location>
</feature>
<keyword evidence="2" id="KW-0496">Mitochondrion</keyword>
<dbReference type="GO" id="GO:0005739">
    <property type="term" value="C:mitochondrion"/>
    <property type="evidence" value="ECO:0007669"/>
    <property type="project" value="UniProtKB-SubCell"/>
</dbReference>
<reference evidence="7" key="1">
    <citation type="journal article" date="2020" name="Stud. Mycol.">
        <title>101 Dothideomycetes genomes: a test case for predicting lifestyles and emergence of pathogens.</title>
        <authorList>
            <person name="Haridas S."/>
            <person name="Albert R."/>
            <person name="Binder M."/>
            <person name="Bloem J."/>
            <person name="Labutti K."/>
            <person name="Salamov A."/>
            <person name="Andreopoulos B."/>
            <person name="Baker S."/>
            <person name="Barry K."/>
            <person name="Bills G."/>
            <person name="Bluhm B."/>
            <person name="Cannon C."/>
            <person name="Castanera R."/>
            <person name="Culley D."/>
            <person name="Daum C."/>
            <person name="Ezra D."/>
            <person name="Gonzalez J."/>
            <person name="Henrissat B."/>
            <person name="Kuo A."/>
            <person name="Liang C."/>
            <person name="Lipzen A."/>
            <person name="Lutzoni F."/>
            <person name="Magnuson J."/>
            <person name="Mondo S."/>
            <person name="Nolan M."/>
            <person name="Ohm R."/>
            <person name="Pangilinan J."/>
            <person name="Park H.-J."/>
            <person name="Ramirez L."/>
            <person name="Alfaro M."/>
            <person name="Sun H."/>
            <person name="Tritt A."/>
            <person name="Yoshinaga Y."/>
            <person name="Zwiers L.-H."/>
            <person name="Turgeon B."/>
            <person name="Goodwin S."/>
            <person name="Spatafora J."/>
            <person name="Crous P."/>
            <person name="Grigoriev I."/>
        </authorList>
    </citation>
    <scope>NUCLEOTIDE SEQUENCE</scope>
    <source>
        <strain evidence="7">CBS 125425</strain>
    </source>
</reference>
<evidence type="ECO:0000256" key="2">
    <source>
        <dbReference type="ARBA" id="ARBA00023128"/>
    </source>
</evidence>
<accession>A0A9P4V6Y0</accession>
<dbReference type="Pfam" id="PF08213">
    <property type="entry name" value="COX24_C"/>
    <property type="match status" value="1"/>
</dbReference>
<comment type="similarity">
    <text evidence="3">Belongs to the mitochondrion-specific ribosomal protein mS38 family.</text>
</comment>
<dbReference type="PANTHER" id="PTHR32035:SF3">
    <property type="entry name" value="SMALL RIBOSOMAL SUBUNIT PROTEIN MS38"/>
    <property type="match status" value="1"/>
</dbReference>
<evidence type="ECO:0000256" key="5">
    <source>
        <dbReference type="SAM" id="MobiDB-lite"/>
    </source>
</evidence>
<dbReference type="InterPro" id="IPR013177">
    <property type="entry name" value="Ribosomal_mS38_C"/>
</dbReference>
<organism evidence="7 8">
    <name type="scientific">Polyplosphaeria fusca</name>
    <dbReference type="NCBI Taxonomy" id="682080"/>
    <lineage>
        <taxon>Eukaryota</taxon>
        <taxon>Fungi</taxon>
        <taxon>Dikarya</taxon>
        <taxon>Ascomycota</taxon>
        <taxon>Pezizomycotina</taxon>
        <taxon>Dothideomycetes</taxon>
        <taxon>Pleosporomycetidae</taxon>
        <taxon>Pleosporales</taxon>
        <taxon>Tetraplosphaeriaceae</taxon>
        <taxon>Polyplosphaeria</taxon>
    </lineage>
</organism>
<evidence type="ECO:0000256" key="4">
    <source>
        <dbReference type="ARBA" id="ARBA00035682"/>
    </source>
</evidence>
<evidence type="ECO:0000313" key="8">
    <source>
        <dbReference type="Proteomes" id="UP000799444"/>
    </source>
</evidence>
<protein>
    <recommendedName>
        <fullName evidence="4">Small ribosomal subunit protein mS38</fullName>
    </recommendedName>
</protein>
<sequence length="352" mass="38729">MFSPALGRAVRSTSSIPAPVCTLARPAATLNAAQQTFTRRPHQRRLSSSKASIPPDGSNGSNSAQQTPATGTTKAPTRTLKGKAARKRAAAPPPLPKVPHVPPTDYLQKPEVKISSFFSLHRPMSVTSAIPPVSSPASFESIFHGRAPNERQTMANNIQTLSSGINQLEAALRGHELKQAEETLHTEGQVQHLDGPPQASVDQLMAKFVPFRPPPPPVPLDEAGQPETMTGRPAEESAAAAAPVPQRAWSTEVVVTESMDASGKRTYSATTAPMVEIDVSPAPDSDQVEIRQPFLERMRQRQNAHNRYRESHVRADMQLISVKRQRKLKMKKHKYKKLMKRTRLLRRKLDRT</sequence>